<dbReference type="Gene3D" id="1.25.40.20">
    <property type="entry name" value="Ankyrin repeat-containing domain"/>
    <property type="match status" value="1"/>
</dbReference>
<proteinExistence type="predicted"/>
<organism evidence="1 2">
    <name type="scientific">Flagellimonas spongiicola</name>
    <dbReference type="NCBI Taxonomy" id="2942208"/>
    <lineage>
        <taxon>Bacteria</taxon>
        <taxon>Pseudomonadati</taxon>
        <taxon>Bacteroidota</taxon>
        <taxon>Flavobacteriia</taxon>
        <taxon>Flavobacteriales</taxon>
        <taxon>Flavobacteriaceae</taxon>
        <taxon>Flagellimonas</taxon>
    </lineage>
</organism>
<comment type="caution">
    <text evidence="1">The sequence shown here is derived from an EMBL/GenBank/DDBJ whole genome shotgun (WGS) entry which is preliminary data.</text>
</comment>
<sequence length="167" mass="18653">MNRKKFIQRSFLLGGASVLSPNLIAAQVKKDKELIEAPLIEEFVFAAHKDLNAVKLLLEDQPLLLNCTNQFVKGDFETAVGGASHMGRKDIASYLLSKGARLDIFNYAFLGYDDFVIKMVTDHPNVLKSSGPHGFNLLHHAKVGKHENLVAWLQSKGLTESRFEKLF</sequence>
<evidence type="ECO:0000313" key="1">
    <source>
        <dbReference type="EMBL" id="MCL6273338.1"/>
    </source>
</evidence>
<dbReference type="EMBL" id="JAMFMA010000001">
    <property type="protein sequence ID" value="MCL6273338.1"/>
    <property type="molecule type" value="Genomic_DNA"/>
</dbReference>
<reference evidence="1 2" key="1">
    <citation type="submission" date="2022-05" db="EMBL/GenBank/DDBJ databases">
        <authorList>
            <person name="Park J.-S."/>
        </authorList>
    </citation>
    <scope>NUCLEOTIDE SEQUENCE [LARGE SCALE GENOMIC DNA]</scope>
    <source>
        <strain evidence="1 2">2012CJ35-5</strain>
    </source>
</reference>
<dbReference type="Proteomes" id="UP001203607">
    <property type="component" value="Unassembled WGS sequence"/>
</dbReference>
<dbReference type="RefSeq" id="WP_249656515.1">
    <property type="nucleotide sequence ID" value="NZ_JAMFMA010000001.1"/>
</dbReference>
<name>A0ABT0PPL7_9FLAO</name>
<evidence type="ECO:0000313" key="2">
    <source>
        <dbReference type="Proteomes" id="UP001203607"/>
    </source>
</evidence>
<dbReference type="InterPro" id="IPR036770">
    <property type="entry name" value="Ankyrin_rpt-contain_sf"/>
</dbReference>
<gene>
    <name evidence="1" type="ORF">M3P19_04915</name>
</gene>
<dbReference type="SUPFAM" id="SSF48403">
    <property type="entry name" value="Ankyrin repeat"/>
    <property type="match status" value="1"/>
</dbReference>
<keyword evidence="2" id="KW-1185">Reference proteome</keyword>
<evidence type="ECO:0008006" key="3">
    <source>
        <dbReference type="Google" id="ProtNLM"/>
    </source>
</evidence>
<accession>A0ABT0PPL7</accession>
<protein>
    <recommendedName>
        <fullName evidence="3">Ankyrin repeat domain-containing protein</fullName>
    </recommendedName>
</protein>